<gene>
    <name evidence="1" type="ORF">Csa_6G111380</name>
</gene>
<accession>A0A0A0KDX9</accession>
<evidence type="ECO:0000313" key="1">
    <source>
        <dbReference type="EMBL" id="KGN46597.1"/>
    </source>
</evidence>
<dbReference type="Proteomes" id="UP000029981">
    <property type="component" value="Chromosome 6"/>
</dbReference>
<sequence length="65" mass="7457">MDVKRMRRSWTRAAHAPSFLPINSCPGWPSDHSPAATDPLHLLTPRNPYPTLHIPHFIIHSPLWL</sequence>
<reference evidence="1 2" key="2">
    <citation type="journal article" date="2009" name="PLoS ONE">
        <title>An integrated genetic and cytogenetic map of the cucumber genome.</title>
        <authorList>
            <person name="Ren Y."/>
            <person name="Zhang Z."/>
            <person name="Liu J."/>
            <person name="Staub J.E."/>
            <person name="Han Y."/>
            <person name="Cheng Z."/>
            <person name="Li X."/>
            <person name="Lu J."/>
            <person name="Miao H."/>
            <person name="Kang H."/>
            <person name="Xie B."/>
            <person name="Gu X."/>
            <person name="Wang X."/>
            <person name="Du Y."/>
            <person name="Jin W."/>
            <person name="Huang S."/>
        </authorList>
    </citation>
    <scope>NUCLEOTIDE SEQUENCE [LARGE SCALE GENOMIC DNA]</scope>
    <source>
        <strain evidence="2">cv. 9930</strain>
    </source>
</reference>
<dbReference type="EMBL" id="CM002927">
    <property type="protein sequence ID" value="KGN46597.1"/>
    <property type="molecule type" value="Genomic_DNA"/>
</dbReference>
<protein>
    <submittedName>
        <fullName evidence="1">Uncharacterized protein</fullName>
    </submittedName>
</protein>
<proteinExistence type="predicted"/>
<reference evidence="1 2" key="3">
    <citation type="journal article" date="2010" name="BMC Genomics">
        <title>Transcriptome sequencing and comparative analysis of cucumber flowers with different sex types.</title>
        <authorList>
            <person name="Guo S."/>
            <person name="Zheng Y."/>
            <person name="Joung J.G."/>
            <person name="Liu S."/>
            <person name="Zhang Z."/>
            <person name="Crasta O.R."/>
            <person name="Sobral B.W."/>
            <person name="Xu Y."/>
            <person name="Huang S."/>
            <person name="Fei Z."/>
        </authorList>
    </citation>
    <scope>NUCLEOTIDE SEQUENCE [LARGE SCALE GENOMIC DNA]</scope>
    <source>
        <strain evidence="2">cv. 9930</strain>
    </source>
</reference>
<reference evidence="1 2" key="1">
    <citation type="journal article" date="2009" name="Nat. Genet.">
        <title>The genome of the cucumber, Cucumis sativus L.</title>
        <authorList>
            <person name="Huang S."/>
            <person name="Li R."/>
            <person name="Zhang Z."/>
            <person name="Li L."/>
            <person name="Gu X."/>
            <person name="Fan W."/>
            <person name="Lucas W.J."/>
            <person name="Wang X."/>
            <person name="Xie B."/>
            <person name="Ni P."/>
            <person name="Ren Y."/>
            <person name="Zhu H."/>
            <person name="Li J."/>
            <person name="Lin K."/>
            <person name="Jin W."/>
            <person name="Fei Z."/>
            <person name="Li G."/>
            <person name="Staub J."/>
            <person name="Kilian A."/>
            <person name="van der Vossen E.A."/>
            <person name="Wu Y."/>
            <person name="Guo J."/>
            <person name="He J."/>
            <person name="Jia Z."/>
            <person name="Ren Y."/>
            <person name="Tian G."/>
            <person name="Lu Y."/>
            <person name="Ruan J."/>
            <person name="Qian W."/>
            <person name="Wang M."/>
            <person name="Huang Q."/>
            <person name="Li B."/>
            <person name="Xuan Z."/>
            <person name="Cao J."/>
            <person name="Asan"/>
            <person name="Wu Z."/>
            <person name="Zhang J."/>
            <person name="Cai Q."/>
            <person name="Bai Y."/>
            <person name="Zhao B."/>
            <person name="Han Y."/>
            <person name="Li Y."/>
            <person name="Li X."/>
            <person name="Wang S."/>
            <person name="Shi Q."/>
            <person name="Liu S."/>
            <person name="Cho W.K."/>
            <person name="Kim J.Y."/>
            <person name="Xu Y."/>
            <person name="Heller-Uszynska K."/>
            <person name="Miao H."/>
            <person name="Cheng Z."/>
            <person name="Zhang S."/>
            <person name="Wu J."/>
            <person name="Yang Y."/>
            <person name="Kang H."/>
            <person name="Li M."/>
            <person name="Liang H."/>
            <person name="Ren X."/>
            <person name="Shi Z."/>
            <person name="Wen M."/>
            <person name="Jian M."/>
            <person name="Yang H."/>
            <person name="Zhang G."/>
            <person name="Yang Z."/>
            <person name="Chen R."/>
            <person name="Liu S."/>
            <person name="Li J."/>
            <person name="Ma L."/>
            <person name="Liu H."/>
            <person name="Zhou Y."/>
            <person name="Zhao J."/>
            <person name="Fang X."/>
            <person name="Li G."/>
            <person name="Fang L."/>
            <person name="Li Y."/>
            <person name="Liu D."/>
            <person name="Zheng H."/>
            <person name="Zhang Y."/>
            <person name="Qin N."/>
            <person name="Li Z."/>
            <person name="Yang G."/>
            <person name="Yang S."/>
            <person name="Bolund L."/>
            <person name="Kristiansen K."/>
            <person name="Zheng H."/>
            <person name="Li S."/>
            <person name="Zhang X."/>
            <person name="Yang H."/>
            <person name="Wang J."/>
            <person name="Sun R."/>
            <person name="Zhang B."/>
            <person name="Jiang S."/>
            <person name="Wang J."/>
            <person name="Du Y."/>
            <person name="Li S."/>
        </authorList>
    </citation>
    <scope>NUCLEOTIDE SEQUENCE [LARGE SCALE GENOMIC DNA]</scope>
    <source>
        <strain evidence="2">cv. 9930</strain>
    </source>
</reference>
<keyword evidence="2" id="KW-1185">Reference proteome</keyword>
<reference evidence="1 2" key="4">
    <citation type="journal article" date="2011" name="BMC Genomics">
        <title>RNA-Seq improves annotation of protein-coding genes in the cucumber genome.</title>
        <authorList>
            <person name="Li Z."/>
            <person name="Zhang Z."/>
            <person name="Yan P."/>
            <person name="Huang S."/>
            <person name="Fei Z."/>
            <person name="Lin K."/>
        </authorList>
    </citation>
    <scope>NUCLEOTIDE SEQUENCE [LARGE SCALE GENOMIC DNA]</scope>
    <source>
        <strain evidence="2">cv. 9930</strain>
    </source>
</reference>
<name>A0A0A0KDX9_CUCSA</name>
<dbReference type="Gramene" id="KGN46597">
    <property type="protein sequence ID" value="KGN46597"/>
    <property type="gene ID" value="Csa_6G111380"/>
</dbReference>
<dbReference type="AlphaFoldDB" id="A0A0A0KDX9"/>
<evidence type="ECO:0000313" key="2">
    <source>
        <dbReference type="Proteomes" id="UP000029981"/>
    </source>
</evidence>
<organism evidence="1 2">
    <name type="scientific">Cucumis sativus</name>
    <name type="common">Cucumber</name>
    <dbReference type="NCBI Taxonomy" id="3659"/>
    <lineage>
        <taxon>Eukaryota</taxon>
        <taxon>Viridiplantae</taxon>
        <taxon>Streptophyta</taxon>
        <taxon>Embryophyta</taxon>
        <taxon>Tracheophyta</taxon>
        <taxon>Spermatophyta</taxon>
        <taxon>Magnoliopsida</taxon>
        <taxon>eudicotyledons</taxon>
        <taxon>Gunneridae</taxon>
        <taxon>Pentapetalae</taxon>
        <taxon>rosids</taxon>
        <taxon>fabids</taxon>
        <taxon>Cucurbitales</taxon>
        <taxon>Cucurbitaceae</taxon>
        <taxon>Benincaseae</taxon>
        <taxon>Cucumis</taxon>
    </lineage>
</organism>